<dbReference type="Ensembl" id="ENSOCUT00000023508.2">
    <property type="protein sequence ID" value="ENSOCUP00000022689.2"/>
    <property type="gene ID" value="ENSOCUG00000027758.2"/>
</dbReference>
<dbReference type="EMBL" id="AAGW02071522">
    <property type="status" value="NOT_ANNOTATED_CDS"/>
    <property type="molecule type" value="Genomic_DNA"/>
</dbReference>
<evidence type="ECO:0000313" key="3">
    <source>
        <dbReference type="Ensembl" id="ENSOCUP00000022689.2"/>
    </source>
</evidence>
<feature type="compositionally biased region" description="Low complexity" evidence="1">
    <location>
        <begin position="21"/>
        <end position="32"/>
    </location>
</feature>
<accession>G1U012</accession>
<dbReference type="AlphaFoldDB" id="G1U012"/>
<dbReference type="GO" id="GO:0005119">
    <property type="term" value="F:smoothened binding"/>
    <property type="evidence" value="ECO:0007669"/>
    <property type="project" value="TreeGrafter"/>
</dbReference>
<dbReference type="GO" id="GO:0061512">
    <property type="term" value="P:protein localization to cilium"/>
    <property type="evidence" value="ECO:0007669"/>
    <property type="project" value="TreeGrafter"/>
</dbReference>
<reference evidence="3" key="2">
    <citation type="submission" date="2025-08" db="UniProtKB">
        <authorList>
            <consortium name="Ensembl"/>
        </authorList>
    </citation>
    <scope>IDENTIFICATION</scope>
    <source>
        <strain evidence="3">Thorbecke</strain>
    </source>
</reference>
<dbReference type="GeneTree" id="ENSGT00390000005232"/>
<dbReference type="PANTHER" id="PTHR20870:SF0">
    <property type="entry name" value="BARDET-BIEDL SYNDROME 1 PROTEIN"/>
    <property type="match status" value="1"/>
</dbReference>
<dbReference type="InterPro" id="IPR032728">
    <property type="entry name" value="BBS1_N"/>
</dbReference>
<name>G1U012_RABIT</name>
<dbReference type="GO" id="GO:1905515">
    <property type="term" value="P:non-motile cilium assembly"/>
    <property type="evidence" value="ECO:0007669"/>
    <property type="project" value="InterPro"/>
</dbReference>
<reference evidence="3 4" key="1">
    <citation type="journal article" date="2011" name="Nature">
        <title>A high-resolution map of human evolutionary constraint using 29 mammals.</title>
        <authorList>
            <person name="Lindblad-Toh K."/>
            <person name="Garber M."/>
            <person name="Zuk O."/>
            <person name="Lin M.F."/>
            <person name="Parker B.J."/>
            <person name="Washietl S."/>
            <person name="Kheradpour P."/>
            <person name="Ernst J."/>
            <person name="Jordan G."/>
            <person name="Mauceli E."/>
            <person name="Ward L.D."/>
            <person name="Lowe C.B."/>
            <person name="Holloway A.K."/>
            <person name="Clamp M."/>
            <person name="Gnerre S."/>
            <person name="Alfoldi J."/>
            <person name="Beal K."/>
            <person name="Chang J."/>
            <person name="Clawson H."/>
            <person name="Cuff J."/>
            <person name="Di Palma F."/>
            <person name="Fitzgerald S."/>
            <person name="Flicek P."/>
            <person name="Guttman M."/>
            <person name="Hubisz M.J."/>
            <person name="Jaffe D.B."/>
            <person name="Jungreis I."/>
            <person name="Kent W.J."/>
            <person name="Kostka D."/>
            <person name="Lara M."/>
            <person name="Martins A.L."/>
            <person name="Massingham T."/>
            <person name="Moltke I."/>
            <person name="Raney B.J."/>
            <person name="Rasmussen M.D."/>
            <person name="Robinson J."/>
            <person name="Stark A."/>
            <person name="Vilella A.J."/>
            <person name="Wen J."/>
            <person name="Xie X."/>
            <person name="Zody M.C."/>
            <person name="Baldwin J."/>
            <person name="Bloom T."/>
            <person name="Chin C.W."/>
            <person name="Heiman D."/>
            <person name="Nicol R."/>
            <person name="Nusbaum C."/>
            <person name="Young S."/>
            <person name="Wilkinson J."/>
            <person name="Worley K.C."/>
            <person name="Kovar C.L."/>
            <person name="Muzny D.M."/>
            <person name="Gibbs R.A."/>
            <person name="Cree A."/>
            <person name="Dihn H.H."/>
            <person name="Fowler G."/>
            <person name="Jhangiani S."/>
            <person name="Joshi V."/>
            <person name="Lee S."/>
            <person name="Lewis L.R."/>
            <person name="Nazareth L.V."/>
            <person name="Okwuonu G."/>
            <person name="Santibanez J."/>
            <person name="Warren W.C."/>
            <person name="Mardis E.R."/>
            <person name="Weinstock G.M."/>
            <person name="Wilson R.K."/>
            <person name="Delehaunty K."/>
            <person name="Dooling D."/>
            <person name="Fronik C."/>
            <person name="Fulton L."/>
            <person name="Fulton B."/>
            <person name="Graves T."/>
            <person name="Minx P."/>
            <person name="Sodergren E."/>
            <person name="Birney E."/>
            <person name="Margulies E.H."/>
            <person name="Herrero J."/>
            <person name="Green E.D."/>
            <person name="Haussler D."/>
            <person name="Siepel A."/>
            <person name="Goldman N."/>
            <person name="Pollard K.S."/>
            <person name="Pedersen J.S."/>
            <person name="Lander E.S."/>
            <person name="Kellis M."/>
        </authorList>
    </citation>
    <scope>NUCLEOTIDE SEQUENCE [LARGE SCALE GENOMIC DNA]</scope>
    <source>
        <strain evidence="3 4">Thorbecke inbred</strain>
    </source>
</reference>
<dbReference type="eggNOG" id="ENOG502QS2X">
    <property type="taxonomic scope" value="Eukaryota"/>
</dbReference>
<dbReference type="InterPro" id="IPR028784">
    <property type="entry name" value="BBS1"/>
</dbReference>
<keyword evidence="4" id="KW-1185">Reference proteome</keyword>
<dbReference type="EMBL" id="AAGW02071523">
    <property type="status" value="NOT_ANNOTATED_CDS"/>
    <property type="molecule type" value="Genomic_DNA"/>
</dbReference>
<feature type="domain" description="Bardet-Biedl syndrome 1 N-terminal" evidence="2">
    <location>
        <begin position="35"/>
        <end position="258"/>
    </location>
</feature>
<evidence type="ECO:0000259" key="2">
    <source>
        <dbReference type="Pfam" id="PF14779"/>
    </source>
</evidence>
<feature type="region of interest" description="Disordered" evidence="1">
    <location>
        <begin position="1"/>
        <end position="32"/>
    </location>
</feature>
<evidence type="ECO:0000313" key="4">
    <source>
        <dbReference type="Proteomes" id="UP000001811"/>
    </source>
</evidence>
<dbReference type="EMBL" id="AAGW02071521">
    <property type="status" value="NOT_ANNOTATED_CDS"/>
    <property type="molecule type" value="Genomic_DNA"/>
</dbReference>
<dbReference type="Pfam" id="PF14779">
    <property type="entry name" value="BBS1"/>
    <property type="match status" value="1"/>
</dbReference>
<reference evidence="3" key="3">
    <citation type="submission" date="2025-09" db="UniProtKB">
        <authorList>
            <consortium name="Ensembl"/>
        </authorList>
    </citation>
    <scope>IDENTIFICATION</scope>
    <source>
        <strain evidence="3">Thorbecke</strain>
    </source>
</reference>
<dbReference type="GO" id="GO:0005113">
    <property type="term" value="F:patched binding"/>
    <property type="evidence" value="ECO:0007669"/>
    <property type="project" value="TreeGrafter"/>
</dbReference>
<sequence length="275" mass="29735">MTTPATMAAAASSDSDRGRVESSAPSASTEASSKWLDAHYDPTANIHTFSACLALADLHGDGEYKLVVGDLGPGARQPRLKVLKGPAVLTESPLPALPAAAATFLMEQHEPRAPALALASGPCVYVYKNLRPYFKFSLPPLPLNPVEQDLWSQAKEDQIDPLTLKEMLEGIREKAEVPLSVQSLRFLQLELSEMGAFVNQHKSKTIRRQTVITTMTTLKKNLADEDAVSCLVLGTESKELLVLDPEAFTILAKPHCAGQTGTLSVSVQRGDFDRN</sequence>
<feature type="compositionally biased region" description="Low complexity" evidence="1">
    <location>
        <begin position="1"/>
        <end position="13"/>
    </location>
</feature>
<dbReference type="PANTHER" id="PTHR20870">
    <property type="entry name" value="BARDET-BIEDL SYNDROME 1 PROTEIN"/>
    <property type="match status" value="1"/>
</dbReference>
<organism evidence="3 4">
    <name type="scientific">Oryctolagus cuniculus</name>
    <name type="common">Rabbit</name>
    <dbReference type="NCBI Taxonomy" id="9986"/>
    <lineage>
        <taxon>Eukaryota</taxon>
        <taxon>Metazoa</taxon>
        <taxon>Chordata</taxon>
        <taxon>Craniata</taxon>
        <taxon>Vertebrata</taxon>
        <taxon>Euteleostomi</taxon>
        <taxon>Mammalia</taxon>
        <taxon>Eutheria</taxon>
        <taxon>Euarchontoglires</taxon>
        <taxon>Glires</taxon>
        <taxon>Lagomorpha</taxon>
        <taxon>Leporidae</taxon>
        <taxon>Oryctolagus</taxon>
    </lineage>
</organism>
<dbReference type="HOGENOM" id="CLU_032988_1_0_1"/>
<protein>
    <recommendedName>
        <fullName evidence="2">Bardet-Biedl syndrome 1 N-terminal domain-containing protein</fullName>
    </recommendedName>
</protein>
<dbReference type="Proteomes" id="UP000001811">
    <property type="component" value="Chromosome 1"/>
</dbReference>
<dbReference type="GO" id="GO:0005813">
    <property type="term" value="C:centrosome"/>
    <property type="evidence" value="ECO:0007669"/>
    <property type="project" value="TreeGrafter"/>
</dbReference>
<dbReference type="GO" id="GO:0005930">
    <property type="term" value="C:axoneme"/>
    <property type="evidence" value="ECO:0007669"/>
    <property type="project" value="TreeGrafter"/>
</dbReference>
<proteinExistence type="predicted"/>
<evidence type="ECO:0000256" key="1">
    <source>
        <dbReference type="SAM" id="MobiDB-lite"/>
    </source>
</evidence>
<dbReference type="EMBL" id="AAGW02071524">
    <property type="status" value="NOT_ANNOTATED_CDS"/>
    <property type="molecule type" value="Genomic_DNA"/>
</dbReference>
<dbReference type="GO" id="GO:0034464">
    <property type="term" value="C:BBSome"/>
    <property type="evidence" value="ECO:0007669"/>
    <property type="project" value="InterPro"/>
</dbReference>
<dbReference type="Bgee" id="ENSOCUG00000027758">
    <property type="expression patterns" value="Expressed in brain and 17 other cell types or tissues"/>
</dbReference>